<dbReference type="RefSeq" id="WP_183959164.1">
    <property type="nucleotide sequence ID" value="NZ_JACHHP010000001.1"/>
</dbReference>
<gene>
    <name evidence="2" type="ORF">HNQ52_000342</name>
</gene>
<evidence type="ECO:0000313" key="3">
    <source>
        <dbReference type="Proteomes" id="UP000521199"/>
    </source>
</evidence>
<reference evidence="2 3" key="1">
    <citation type="submission" date="2020-08" db="EMBL/GenBank/DDBJ databases">
        <title>Genomic Encyclopedia of Type Strains, Phase IV (KMG-IV): sequencing the most valuable type-strain genomes for metagenomic binning, comparative biology and taxonomic classification.</title>
        <authorList>
            <person name="Goeker M."/>
        </authorList>
    </citation>
    <scope>NUCLEOTIDE SEQUENCE [LARGE SCALE GENOMIC DNA]</scope>
    <source>
        <strain evidence="2 3">DSM 24163</strain>
    </source>
</reference>
<feature type="chain" id="PRO_5031244939" evidence="1">
    <location>
        <begin position="27"/>
        <end position="561"/>
    </location>
</feature>
<organism evidence="2 3">
    <name type="scientific">Chiayiivirga flava</name>
    <dbReference type="NCBI Taxonomy" id="659595"/>
    <lineage>
        <taxon>Bacteria</taxon>
        <taxon>Pseudomonadati</taxon>
        <taxon>Pseudomonadota</taxon>
        <taxon>Gammaproteobacteria</taxon>
        <taxon>Lysobacterales</taxon>
        <taxon>Lysobacteraceae</taxon>
        <taxon>Chiayiivirga</taxon>
    </lineage>
</organism>
<dbReference type="PANTHER" id="PTHR43737:SF1">
    <property type="entry name" value="DUF1501 DOMAIN-CONTAINING PROTEIN"/>
    <property type="match status" value="1"/>
</dbReference>
<dbReference type="Proteomes" id="UP000521199">
    <property type="component" value="Unassembled WGS sequence"/>
</dbReference>
<dbReference type="Pfam" id="PF08811">
    <property type="entry name" value="DUF1800"/>
    <property type="match status" value="1"/>
</dbReference>
<evidence type="ECO:0000313" key="2">
    <source>
        <dbReference type="EMBL" id="MBB5206826.1"/>
    </source>
</evidence>
<accession>A0A7W8FY79</accession>
<protein>
    <submittedName>
        <fullName evidence="2">Uncharacterized protein (DUF1800 family)</fullName>
    </submittedName>
</protein>
<keyword evidence="1" id="KW-0732">Signal</keyword>
<dbReference type="InterPro" id="IPR014917">
    <property type="entry name" value="DUF1800"/>
</dbReference>
<keyword evidence="3" id="KW-1185">Reference proteome</keyword>
<name>A0A7W8FY79_9GAMM</name>
<dbReference type="EMBL" id="JACHHP010000001">
    <property type="protein sequence ID" value="MBB5206826.1"/>
    <property type="molecule type" value="Genomic_DNA"/>
</dbReference>
<evidence type="ECO:0000256" key="1">
    <source>
        <dbReference type="SAM" id="SignalP"/>
    </source>
</evidence>
<sequence>MHPIQRLAALAFALLLAAAPAIRAQAGGTLLADGFESGPGVARTAADASRFLQQATFGATEADIAALQGQRYADWIDAQLALPMTPVLDYMKVHDESPADPAIDFWVFTQAWFDNALSAPDQLRQRVAFALSQILVVSERGNNLANDGLVLGAYYDILLRNGLGNYRDLLQDVTLSPAMGRFLSMYRNRKPDPANNIRPDENFAREVLQLFSLGLVKLNRDGTPLIVGGDTVPTYDEQVVRGFAHVFTGWGCEGFEFENAQATCSTEAPMRAFEAYHDRSEKHLFDGIVLPANRDAAVDLDAALDAIFAHPNLAPFVSRQLIQRLVTSNPSPQYIDRVAAVFENDGNGERGNLAAVVRAILLDDEARLGHVRNAATFGKVREPLLRLTQVWRGLDVSWLQDRMFPDDIDIHLRYNQSPLAAPSVFNFFSPSYTPGGALGEQGLVAPELQAITDTFAIALTNDQWGRIFWQCHGCYMNAQQYPGVRETQLDSWRASIADGGNAAIDAMIERANVLFLGGGMSPALRSRVRARVLEIPADDPMLRVQNALYLIAASPEFAVQR</sequence>
<dbReference type="AlphaFoldDB" id="A0A7W8FY79"/>
<proteinExistence type="predicted"/>
<comment type="caution">
    <text evidence="2">The sequence shown here is derived from an EMBL/GenBank/DDBJ whole genome shotgun (WGS) entry which is preliminary data.</text>
</comment>
<dbReference type="PANTHER" id="PTHR43737">
    <property type="entry name" value="BLL7424 PROTEIN"/>
    <property type="match status" value="1"/>
</dbReference>
<feature type="signal peptide" evidence="1">
    <location>
        <begin position="1"/>
        <end position="26"/>
    </location>
</feature>